<dbReference type="Pfam" id="PF00858">
    <property type="entry name" value="ASC"/>
    <property type="match status" value="1"/>
</dbReference>
<keyword evidence="7" id="KW-0915">Sodium</keyword>
<evidence type="ECO:0000256" key="3">
    <source>
        <dbReference type="ARBA" id="ARBA00022448"/>
    </source>
</evidence>
<dbReference type="PANTHER" id="PTHR11690">
    <property type="entry name" value="AMILORIDE-SENSITIVE SODIUM CHANNEL-RELATED"/>
    <property type="match status" value="1"/>
</dbReference>
<evidence type="ECO:0000256" key="8">
    <source>
        <dbReference type="ARBA" id="ARBA00023065"/>
    </source>
</evidence>
<evidence type="ECO:0000256" key="13">
    <source>
        <dbReference type="SAM" id="MobiDB-lite"/>
    </source>
</evidence>
<evidence type="ECO:0000313" key="14">
    <source>
        <dbReference type="EMBL" id="BET02314.1"/>
    </source>
</evidence>
<keyword evidence="4 12" id="KW-0894">Sodium channel</keyword>
<organism evidence="14 15">
    <name type="scientific">Nesidiocoris tenuis</name>
    <dbReference type="NCBI Taxonomy" id="355587"/>
    <lineage>
        <taxon>Eukaryota</taxon>
        <taxon>Metazoa</taxon>
        <taxon>Ecdysozoa</taxon>
        <taxon>Arthropoda</taxon>
        <taxon>Hexapoda</taxon>
        <taxon>Insecta</taxon>
        <taxon>Pterygota</taxon>
        <taxon>Neoptera</taxon>
        <taxon>Paraneoptera</taxon>
        <taxon>Hemiptera</taxon>
        <taxon>Heteroptera</taxon>
        <taxon>Panheteroptera</taxon>
        <taxon>Cimicomorpha</taxon>
        <taxon>Miridae</taxon>
        <taxon>Dicyphina</taxon>
        <taxon>Nesidiocoris</taxon>
    </lineage>
</organism>
<evidence type="ECO:0000256" key="6">
    <source>
        <dbReference type="ARBA" id="ARBA00022989"/>
    </source>
</evidence>
<protein>
    <submittedName>
        <fullName evidence="14">Acid-sensing (Proton-gated) ion channel</fullName>
    </submittedName>
</protein>
<comment type="subcellular location">
    <subcellularLocation>
        <location evidence="1">Membrane</location>
        <topology evidence="1">Multi-pass membrane protein</topology>
    </subcellularLocation>
</comment>
<evidence type="ECO:0000256" key="4">
    <source>
        <dbReference type="ARBA" id="ARBA00022461"/>
    </source>
</evidence>
<dbReference type="Gene3D" id="2.60.470.10">
    <property type="entry name" value="Acid-sensing ion channels like domains"/>
    <property type="match status" value="1"/>
</dbReference>
<dbReference type="EMBL" id="AP028922">
    <property type="protein sequence ID" value="BET02314.1"/>
    <property type="molecule type" value="Genomic_DNA"/>
</dbReference>
<feature type="region of interest" description="Disordered" evidence="13">
    <location>
        <begin position="22"/>
        <end position="48"/>
    </location>
</feature>
<evidence type="ECO:0000256" key="7">
    <source>
        <dbReference type="ARBA" id="ARBA00023053"/>
    </source>
</evidence>
<evidence type="ECO:0000256" key="5">
    <source>
        <dbReference type="ARBA" id="ARBA00022692"/>
    </source>
</evidence>
<comment type="similarity">
    <text evidence="2 12">Belongs to the amiloride-sensitive sodium channel (TC 1.A.6) family.</text>
</comment>
<evidence type="ECO:0000256" key="1">
    <source>
        <dbReference type="ARBA" id="ARBA00004141"/>
    </source>
</evidence>
<keyword evidence="11 12" id="KW-0407">Ion channel</keyword>
<keyword evidence="15" id="KW-1185">Reference proteome</keyword>
<proteinExistence type="inferred from homology"/>
<evidence type="ECO:0000256" key="10">
    <source>
        <dbReference type="ARBA" id="ARBA00023201"/>
    </source>
</evidence>
<keyword evidence="10 12" id="KW-0739">Sodium transport</keyword>
<accession>A0ABN7BD55</accession>
<reference evidence="14 15" key="1">
    <citation type="submission" date="2023-09" db="EMBL/GenBank/DDBJ databases">
        <title>Nesidiocoris tenuis whole genome shotgun sequence.</title>
        <authorList>
            <person name="Shibata T."/>
            <person name="Shimoda M."/>
            <person name="Kobayashi T."/>
            <person name="Uehara T."/>
        </authorList>
    </citation>
    <scope>NUCLEOTIDE SEQUENCE [LARGE SCALE GENOMIC DNA]</scope>
    <source>
        <strain evidence="14 15">Japan</strain>
    </source>
</reference>
<gene>
    <name evidence="14" type="ORF">NTJ_15132</name>
</gene>
<dbReference type="Proteomes" id="UP001307889">
    <property type="component" value="Chromosome 14"/>
</dbReference>
<evidence type="ECO:0000256" key="12">
    <source>
        <dbReference type="RuleBase" id="RU000679"/>
    </source>
</evidence>
<evidence type="ECO:0000256" key="2">
    <source>
        <dbReference type="ARBA" id="ARBA00007193"/>
    </source>
</evidence>
<feature type="compositionally biased region" description="Polar residues" evidence="13">
    <location>
        <begin position="31"/>
        <end position="44"/>
    </location>
</feature>
<name>A0ABN7BD55_9HEMI</name>
<dbReference type="InterPro" id="IPR001873">
    <property type="entry name" value="ENaC"/>
</dbReference>
<evidence type="ECO:0000256" key="11">
    <source>
        <dbReference type="ARBA" id="ARBA00023303"/>
    </source>
</evidence>
<sequence length="418" mass="48107">MYPRELDNPIRVRPMYPPEYIQPQYVPKNNGYKNTSRTGNNKTGSPGKKERLFREYCEETTLHGLKYLVKPNRPKYERAYWLIALLVTYTLLFKTLWDQLQGYRSPVLISFEPEPTTISTLPLPAVTLCPDMQVRNSYLNLSSTLAEGHNISGKQEQLFYLATTFCGINFHEREVPNSFLPDTIVNFSLAHNTYAQCEDFIAVASLAFKRIVDPCYYFRPTFTEQGACITFNLLPDNQIYKISEEYSNKYPSATHQSQLGREAIWSPDDGYRPISKKQIRPRKDGNPPLAASDNAVAAGYIIMLQVPSLKFDEICHGGRGFHGYIHNPAEPPTSGHTYFYVAPAEELDIRVEPKVYTISRDLLTWGPSTRMCYMQYERSLAYFRFYTQRNCEQECESNFTAKVCNCVPFFRPSESAVF</sequence>
<keyword evidence="8 12" id="KW-0406">Ion transport</keyword>
<evidence type="ECO:0000256" key="9">
    <source>
        <dbReference type="ARBA" id="ARBA00023136"/>
    </source>
</evidence>
<keyword evidence="3 12" id="KW-0813">Transport</keyword>
<keyword evidence="6" id="KW-1133">Transmembrane helix</keyword>
<evidence type="ECO:0000313" key="15">
    <source>
        <dbReference type="Proteomes" id="UP001307889"/>
    </source>
</evidence>
<feature type="region of interest" description="Disordered" evidence="13">
    <location>
        <begin position="265"/>
        <end position="288"/>
    </location>
</feature>
<dbReference type="PANTHER" id="PTHR11690:SF288">
    <property type="entry name" value="AMILORIDE-SENSITIVE NA+ CHANNEL-RELATED"/>
    <property type="match status" value="1"/>
</dbReference>
<keyword evidence="5 12" id="KW-0812">Transmembrane</keyword>
<keyword evidence="9" id="KW-0472">Membrane</keyword>